<evidence type="ECO:0000313" key="2">
    <source>
        <dbReference type="EMBL" id="SVA65266.1"/>
    </source>
</evidence>
<dbReference type="SUPFAM" id="SSF46955">
    <property type="entry name" value="Putative DNA-binding domain"/>
    <property type="match status" value="1"/>
</dbReference>
<dbReference type="InterPro" id="IPR009061">
    <property type="entry name" value="DNA-bd_dom_put_sf"/>
</dbReference>
<dbReference type="EMBL" id="UINC01015513">
    <property type="protein sequence ID" value="SVA65266.1"/>
    <property type="molecule type" value="Genomic_DNA"/>
</dbReference>
<proteinExistence type="predicted"/>
<protein>
    <recommendedName>
        <fullName evidence="1">Helix-turn-helix domain-containing protein</fullName>
    </recommendedName>
</protein>
<organism evidence="2">
    <name type="scientific">marine metagenome</name>
    <dbReference type="NCBI Taxonomy" id="408172"/>
    <lineage>
        <taxon>unclassified sequences</taxon>
        <taxon>metagenomes</taxon>
        <taxon>ecological metagenomes</taxon>
    </lineage>
</organism>
<sequence>MEKYYTIKEVAEIFKVSKRTIYDLIHSNKLRNIKIGRIYRISSEDLNRYLNTLVTF</sequence>
<dbReference type="NCBIfam" id="TIGR01764">
    <property type="entry name" value="excise"/>
    <property type="match status" value="1"/>
</dbReference>
<dbReference type="GO" id="GO:0003677">
    <property type="term" value="F:DNA binding"/>
    <property type="evidence" value="ECO:0007669"/>
    <property type="project" value="InterPro"/>
</dbReference>
<gene>
    <name evidence="2" type="ORF">METZ01_LOCUS118120</name>
</gene>
<feature type="domain" description="Helix-turn-helix" evidence="1">
    <location>
        <begin position="4"/>
        <end position="51"/>
    </location>
</feature>
<dbReference type="Pfam" id="PF12728">
    <property type="entry name" value="HTH_17"/>
    <property type="match status" value="1"/>
</dbReference>
<evidence type="ECO:0000259" key="1">
    <source>
        <dbReference type="Pfam" id="PF12728"/>
    </source>
</evidence>
<accession>A0A381XKI2</accession>
<dbReference type="AlphaFoldDB" id="A0A381XKI2"/>
<dbReference type="InterPro" id="IPR041657">
    <property type="entry name" value="HTH_17"/>
</dbReference>
<reference evidence="2" key="1">
    <citation type="submission" date="2018-05" db="EMBL/GenBank/DDBJ databases">
        <authorList>
            <person name="Lanie J.A."/>
            <person name="Ng W.-L."/>
            <person name="Kazmierczak K.M."/>
            <person name="Andrzejewski T.M."/>
            <person name="Davidsen T.M."/>
            <person name="Wayne K.J."/>
            <person name="Tettelin H."/>
            <person name="Glass J.I."/>
            <person name="Rusch D."/>
            <person name="Podicherti R."/>
            <person name="Tsui H.-C.T."/>
            <person name="Winkler M.E."/>
        </authorList>
    </citation>
    <scope>NUCLEOTIDE SEQUENCE</scope>
</reference>
<name>A0A381XKI2_9ZZZZ</name>
<dbReference type="InterPro" id="IPR010093">
    <property type="entry name" value="SinI_DNA-bd"/>
</dbReference>